<comment type="caution">
    <text evidence="1">The sequence shown here is derived from an EMBL/GenBank/DDBJ whole genome shotgun (WGS) entry which is preliminary data.</text>
</comment>
<reference evidence="1" key="1">
    <citation type="submission" date="2021-11" db="EMBL/GenBank/DDBJ databases">
        <authorList>
            <person name="Schell T."/>
        </authorList>
    </citation>
    <scope>NUCLEOTIDE SEQUENCE</scope>
    <source>
        <strain evidence="1">M5</strain>
    </source>
</reference>
<evidence type="ECO:0000313" key="2">
    <source>
        <dbReference type="Proteomes" id="UP000789390"/>
    </source>
</evidence>
<dbReference type="PANTHER" id="PTHR33104:SF2">
    <property type="entry name" value="CXC3 LIKE CYSTEINE CLUSTER DOMAIN-CONTAINING PROTEIN"/>
    <property type="match status" value="1"/>
</dbReference>
<organism evidence="1 2">
    <name type="scientific">Daphnia galeata</name>
    <dbReference type="NCBI Taxonomy" id="27404"/>
    <lineage>
        <taxon>Eukaryota</taxon>
        <taxon>Metazoa</taxon>
        <taxon>Ecdysozoa</taxon>
        <taxon>Arthropoda</taxon>
        <taxon>Crustacea</taxon>
        <taxon>Branchiopoda</taxon>
        <taxon>Diplostraca</taxon>
        <taxon>Cladocera</taxon>
        <taxon>Anomopoda</taxon>
        <taxon>Daphniidae</taxon>
        <taxon>Daphnia</taxon>
    </lineage>
</organism>
<dbReference type="Pfam" id="PF18758">
    <property type="entry name" value="KDZ"/>
    <property type="match status" value="1"/>
</dbReference>
<protein>
    <submittedName>
        <fullName evidence="1">Uncharacterized protein</fullName>
    </submittedName>
</protein>
<dbReference type="PANTHER" id="PTHR33104">
    <property type="entry name" value="SI:DKEY-29D5.2"/>
    <property type="match status" value="1"/>
</dbReference>
<proteinExistence type="predicted"/>
<accession>A0A8J2RX96</accession>
<dbReference type="AlphaFoldDB" id="A0A8J2RX96"/>
<keyword evidence="2" id="KW-1185">Reference proteome</keyword>
<dbReference type="EMBL" id="CAKKLH010000284">
    <property type="protein sequence ID" value="CAH0108476.1"/>
    <property type="molecule type" value="Genomic_DNA"/>
</dbReference>
<dbReference type="InterPro" id="IPR040521">
    <property type="entry name" value="KDZ"/>
</dbReference>
<dbReference type="OrthoDB" id="6369081at2759"/>
<gene>
    <name evidence="1" type="ORF">DGAL_LOCUS11865</name>
</gene>
<evidence type="ECO:0000313" key="1">
    <source>
        <dbReference type="EMBL" id="CAH0108476.1"/>
    </source>
</evidence>
<name>A0A8J2RX96_9CRUS</name>
<dbReference type="Proteomes" id="UP000789390">
    <property type="component" value="Unassembled WGS sequence"/>
</dbReference>
<sequence>MGTTFFCNDVVCKYWPFAIKVGHLFPEYKQLTKGMIPFLSRFHGLGHSWTCRVLYNGHWEKGGADMLGEEQEQVFSYMARLGATTKHQSKVSRRDDVTSAILYFNSKKEKRMVAALCLWMNRVRFKAKLVNRKNLTNDWDEQLLQKELEGECHMLKVLHARNVIFFVSVGEDYDLIDTWILSLCYSDAIVQTKKEMGEFIRSLISLCKDLENDITNYTILAKTEIARISEVIDKAVHSFTDVLNLNFSEDLQTEPDDFLERLEQEEYLLEALQELTDDEMMHTVKRKMATNLKKNRRYQTK</sequence>